<comment type="caution">
    <text evidence="12">The sequence shown here is derived from an EMBL/GenBank/DDBJ whole genome shotgun (WGS) entry which is preliminary data.</text>
</comment>
<keyword evidence="7" id="KW-0548">Nucleotidyltransferase</keyword>
<evidence type="ECO:0000256" key="9">
    <source>
        <dbReference type="ARBA" id="ARBA00023026"/>
    </source>
</evidence>
<keyword evidence="11" id="KW-0520">NAD</keyword>
<comment type="subcellular location">
    <subcellularLocation>
        <location evidence="1">Secreted</location>
    </subcellularLocation>
</comment>
<evidence type="ECO:0000256" key="3">
    <source>
        <dbReference type="ARBA" id="ARBA00022525"/>
    </source>
</evidence>
<sequence length="159" mass="17944">MAIYVYTMDAVHDPFNKAVREGGTNYKAFPFKSLHFLLTDALNTLRSKKAKCYKVFRGDTKKSTADVGAIVRFGHFASTSLDKNVAKEFGTRTVFEIKTCLGVLIQEYSDNPDEEEVLIPPFEKFKVLNVKGNQIQLEHIPDKTSNFNCLGVKKNMLLS</sequence>
<protein>
    <recommendedName>
        <fullName evidence="11">NAD(P)(+)--arginine ADP-ribosyltransferase</fullName>
        <ecNumber evidence="11">2.4.2.31</ecNumber>
    </recommendedName>
    <alternativeName>
        <fullName evidence="11">Mono(ADP-ribosyl)transferase</fullName>
    </alternativeName>
</protein>
<evidence type="ECO:0000256" key="10">
    <source>
        <dbReference type="ARBA" id="ARBA00047597"/>
    </source>
</evidence>
<organism evidence="12 13">
    <name type="scientific">Polyodon spathula</name>
    <name type="common">North American paddlefish</name>
    <name type="synonym">Squalus spathula</name>
    <dbReference type="NCBI Taxonomy" id="7913"/>
    <lineage>
        <taxon>Eukaryota</taxon>
        <taxon>Metazoa</taxon>
        <taxon>Chordata</taxon>
        <taxon>Craniata</taxon>
        <taxon>Vertebrata</taxon>
        <taxon>Euteleostomi</taxon>
        <taxon>Actinopterygii</taxon>
        <taxon>Chondrostei</taxon>
        <taxon>Acipenseriformes</taxon>
        <taxon>Polyodontidae</taxon>
        <taxon>Polyodon</taxon>
    </lineage>
</organism>
<name>A0ABS2YRE3_POLSP</name>
<evidence type="ECO:0000256" key="5">
    <source>
        <dbReference type="ARBA" id="ARBA00022676"/>
    </source>
</evidence>
<dbReference type="InterPro" id="IPR000768">
    <property type="entry name" value="ART"/>
</dbReference>
<reference evidence="12" key="1">
    <citation type="journal article" date="2021" name="Cell">
        <title>Tracing the genetic footprints of vertebrate landing in non-teleost ray-finned fishes.</title>
        <authorList>
            <person name="Bi X."/>
            <person name="Wang K."/>
            <person name="Yang L."/>
            <person name="Pan H."/>
            <person name="Jiang H."/>
            <person name="Wei Q."/>
            <person name="Fang M."/>
            <person name="Yu H."/>
            <person name="Zhu C."/>
            <person name="Cai Y."/>
            <person name="He Y."/>
            <person name="Gan X."/>
            <person name="Zeng H."/>
            <person name="Yu D."/>
            <person name="Zhu Y."/>
            <person name="Jiang H."/>
            <person name="Qiu Q."/>
            <person name="Yang H."/>
            <person name="Zhang Y.E."/>
            <person name="Wang W."/>
            <person name="Zhu M."/>
            <person name="He S."/>
            <person name="Zhang G."/>
        </authorList>
    </citation>
    <scope>NUCLEOTIDE SEQUENCE</scope>
    <source>
        <strain evidence="12">Pddl_001</strain>
    </source>
</reference>
<dbReference type="Gene3D" id="3.90.176.10">
    <property type="entry name" value="Toxin ADP-ribosyltransferase, Chain A, domain 1"/>
    <property type="match status" value="1"/>
</dbReference>
<comment type="catalytic activity">
    <reaction evidence="10 11">
        <text>L-arginyl-[protein] + NAD(+) = N(omega)-(ADP-D-ribosyl)-L-arginyl-[protein] + nicotinamide + H(+)</text>
        <dbReference type="Rhea" id="RHEA:19149"/>
        <dbReference type="Rhea" id="RHEA-COMP:10532"/>
        <dbReference type="Rhea" id="RHEA-COMP:15087"/>
        <dbReference type="ChEBI" id="CHEBI:15378"/>
        <dbReference type="ChEBI" id="CHEBI:17154"/>
        <dbReference type="ChEBI" id="CHEBI:29965"/>
        <dbReference type="ChEBI" id="CHEBI:57540"/>
        <dbReference type="ChEBI" id="CHEBI:142554"/>
        <dbReference type="EC" id="2.4.2.31"/>
    </reaction>
</comment>
<evidence type="ECO:0000256" key="2">
    <source>
        <dbReference type="ARBA" id="ARBA00009558"/>
    </source>
</evidence>
<dbReference type="PRINTS" id="PR00970">
    <property type="entry name" value="RIBTRNSFRASE"/>
</dbReference>
<evidence type="ECO:0000256" key="8">
    <source>
        <dbReference type="ARBA" id="ARBA00022857"/>
    </source>
</evidence>
<dbReference type="PANTHER" id="PTHR10339">
    <property type="entry name" value="ADP-RIBOSYLTRANSFERASE"/>
    <property type="match status" value="1"/>
</dbReference>
<evidence type="ECO:0000313" key="12">
    <source>
        <dbReference type="EMBL" id="MBN3288739.1"/>
    </source>
</evidence>
<comment type="similarity">
    <text evidence="2 11">Belongs to the Arg-specific ADP-ribosyltransferase family.</text>
</comment>
<evidence type="ECO:0000256" key="7">
    <source>
        <dbReference type="ARBA" id="ARBA00022695"/>
    </source>
</evidence>
<proteinExistence type="inferred from homology"/>
<keyword evidence="9" id="KW-0843">Virulence</keyword>
<evidence type="ECO:0000256" key="11">
    <source>
        <dbReference type="RuleBase" id="RU361228"/>
    </source>
</evidence>
<accession>A0ABS2YRE3</accession>
<keyword evidence="5 11" id="KW-0328">Glycosyltransferase</keyword>
<keyword evidence="13" id="KW-1185">Reference proteome</keyword>
<dbReference type="PROSITE" id="PS01291">
    <property type="entry name" value="ART"/>
    <property type="match status" value="1"/>
</dbReference>
<evidence type="ECO:0000256" key="1">
    <source>
        <dbReference type="ARBA" id="ARBA00004613"/>
    </source>
</evidence>
<keyword evidence="3" id="KW-0964">Secreted</keyword>
<gene>
    <name evidence="12" type="primary">Art1</name>
    <name evidence="12" type="ORF">GTO93_0003005</name>
</gene>
<keyword evidence="4" id="KW-0800">Toxin</keyword>
<dbReference type="EMBL" id="JAAWVQ010178313">
    <property type="protein sequence ID" value="MBN3288739.1"/>
    <property type="molecule type" value="Genomic_DNA"/>
</dbReference>
<evidence type="ECO:0000256" key="4">
    <source>
        <dbReference type="ARBA" id="ARBA00022656"/>
    </source>
</evidence>
<evidence type="ECO:0000256" key="6">
    <source>
        <dbReference type="ARBA" id="ARBA00022679"/>
    </source>
</evidence>
<dbReference type="EC" id="2.4.2.31" evidence="11"/>
<feature type="non-terminal residue" evidence="12">
    <location>
        <position position="159"/>
    </location>
</feature>
<dbReference type="Pfam" id="PF01129">
    <property type="entry name" value="ART"/>
    <property type="match status" value="1"/>
</dbReference>
<dbReference type="SUPFAM" id="SSF56399">
    <property type="entry name" value="ADP-ribosylation"/>
    <property type="match status" value="1"/>
</dbReference>
<dbReference type="PANTHER" id="PTHR10339:SF25">
    <property type="entry name" value="SECRETED EXOENZYME S"/>
    <property type="match status" value="1"/>
</dbReference>
<keyword evidence="6 11" id="KW-0808">Transferase</keyword>
<dbReference type="Proteomes" id="UP001166093">
    <property type="component" value="Unassembled WGS sequence"/>
</dbReference>
<keyword evidence="8 11" id="KW-0521">NADP</keyword>
<dbReference type="PROSITE" id="PS51996">
    <property type="entry name" value="TR_MART"/>
    <property type="match status" value="1"/>
</dbReference>
<evidence type="ECO:0000313" key="13">
    <source>
        <dbReference type="Proteomes" id="UP001166093"/>
    </source>
</evidence>
<feature type="non-terminal residue" evidence="12">
    <location>
        <position position="1"/>
    </location>
</feature>
<dbReference type="InterPro" id="IPR050999">
    <property type="entry name" value="ADP-ribosyltransferase_ARG"/>
</dbReference>